<protein>
    <submittedName>
        <fullName evidence="1">Uncharacterized protein</fullName>
    </submittedName>
</protein>
<reference evidence="1" key="1">
    <citation type="journal article" date="2019" name="Sci. Rep.">
        <title>Draft genome of Tanacetum cinerariifolium, the natural source of mosquito coil.</title>
        <authorList>
            <person name="Yamashiro T."/>
            <person name="Shiraishi A."/>
            <person name="Satake H."/>
            <person name="Nakayama K."/>
        </authorList>
    </citation>
    <scope>NUCLEOTIDE SEQUENCE</scope>
</reference>
<sequence>MTAPARTLSYNHYDNATSTARTMEKKGGKVTNADSDTSEHFEIKESTSGKKIDFAHCWNKSVDRIFGPAIQDVSSL</sequence>
<accession>A0A6L2L0L6</accession>
<evidence type="ECO:0000313" key="1">
    <source>
        <dbReference type="EMBL" id="GEU55423.1"/>
    </source>
</evidence>
<organism evidence="1">
    <name type="scientific">Tanacetum cinerariifolium</name>
    <name type="common">Dalmatian daisy</name>
    <name type="synonym">Chrysanthemum cinerariifolium</name>
    <dbReference type="NCBI Taxonomy" id="118510"/>
    <lineage>
        <taxon>Eukaryota</taxon>
        <taxon>Viridiplantae</taxon>
        <taxon>Streptophyta</taxon>
        <taxon>Embryophyta</taxon>
        <taxon>Tracheophyta</taxon>
        <taxon>Spermatophyta</taxon>
        <taxon>Magnoliopsida</taxon>
        <taxon>eudicotyledons</taxon>
        <taxon>Gunneridae</taxon>
        <taxon>Pentapetalae</taxon>
        <taxon>asterids</taxon>
        <taxon>campanulids</taxon>
        <taxon>Asterales</taxon>
        <taxon>Asteraceae</taxon>
        <taxon>Asteroideae</taxon>
        <taxon>Anthemideae</taxon>
        <taxon>Anthemidinae</taxon>
        <taxon>Tanacetum</taxon>
    </lineage>
</organism>
<dbReference type="EMBL" id="BKCJ010003493">
    <property type="protein sequence ID" value="GEU55423.1"/>
    <property type="molecule type" value="Genomic_DNA"/>
</dbReference>
<comment type="caution">
    <text evidence="1">The sequence shown here is derived from an EMBL/GenBank/DDBJ whole genome shotgun (WGS) entry which is preliminary data.</text>
</comment>
<dbReference type="AlphaFoldDB" id="A0A6L2L0L6"/>
<proteinExistence type="predicted"/>
<gene>
    <name evidence="1" type="ORF">Tci_027401</name>
</gene>
<name>A0A6L2L0L6_TANCI</name>